<gene>
    <name evidence="10" type="ORF">CSOL1703_00004704</name>
</gene>
<dbReference type="InterPro" id="IPR011013">
    <property type="entry name" value="Gal_mutarotase_sf_dom"/>
</dbReference>
<dbReference type="OrthoDB" id="1334205at2759"/>
<evidence type="ECO:0000313" key="11">
    <source>
        <dbReference type="Proteomes" id="UP000775872"/>
    </source>
</evidence>
<dbReference type="FunFam" id="3.20.20.80:FF:000053">
    <property type="entry name" value="Alpha-xylosidase YicI"/>
    <property type="match status" value="1"/>
</dbReference>
<dbReference type="EC" id="3.2.1.177" evidence="5"/>
<dbReference type="CDD" id="cd06593">
    <property type="entry name" value="GH31_xylosidase_YicI"/>
    <property type="match status" value="1"/>
</dbReference>
<evidence type="ECO:0000313" key="10">
    <source>
        <dbReference type="EMBL" id="CAH0052837.1"/>
    </source>
</evidence>
<keyword evidence="2 6" id="KW-0378">Hydrolase</keyword>
<dbReference type="PANTHER" id="PTHR43053:SF4">
    <property type="entry name" value="MYOGENESIS-REGULATING GLYCOSIDASE"/>
    <property type="match status" value="1"/>
</dbReference>
<evidence type="ECO:0000256" key="1">
    <source>
        <dbReference type="ARBA" id="ARBA00007806"/>
    </source>
</evidence>
<feature type="domain" description="Glycosyl hydrolase family 31 C-terminal" evidence="9">
    <location>
        <begin position="619"/>
        <end position="700"/>
    </location>
</feature>
<reference evidence="10" key="1">
    <citation type="submission" date="2021-10" db="EMBL/GenBank/DDBJ databases">
        <authorList>
            <person name="Piombo E."/>
        </authorList>
    </citation>
    <scope>NUCLEOTIDE SEQUENCE</scope>
</reference>
<evidence type="ECO:0000256" key="3">
    <source>
        <dbReference type="ARBA" id="ARBA00023295"/>
    </source>
</evidence>
<dbReference type="Pfam" id="PF21365">
    <property type="entry name" value="Glyco_hydro_31_3rd"/>
    <property type="match status" value="1"/>
</dbReference>
<dbReference type="InterPro" id="IPR000322">
    <property type="entry name" value="Glyco_hydro_31_TIM"/>
</dbReference>
<dbReference type="Pfam" id="PF01055">
    <property type="entry name" value="Glyco_hydro_31_2nd"/>
    <property type="match status" value="1"/>
</dbReference>
<keyword evidence="11" id="KW-1185">Reference proteome</keyword>
<dbReference type="NCBIfam" id="NF007940">
    <property type="entry name" value="PRK10658.1"/>
    <property type="match status" value="1"/>
</dbReference>
<name>A0A9P0EKM3_9HYPO</name>
<protein>
    <recommendedName>
        <fullName evidence="5">alpha-D-xyloside xylohydrolase</fullName>
        <ecNumber evidence="5">3.2.1.177</ecNumber>
    </recommendedName>
</protein>
<proteinExistence type="inferred from homology"/>
<dbReference type="InterPro" id="IPR050985">
    <property type="entry name" value="Alpha-glycosidase_related"/>
</dbReference>
<evidence type="ECO:0000259" key="8">
    <source>
        <dbReference type="Pfam" id="PF13802"/>
    </source>
</evidence>
<evidence type="ECO:0000256" key="6">
    <source>
        <dbReference type="RuleBase" id="RU361185"/>
    </source>
</evidence>
<evidence type="ECO:0000256" key="5">
    <source>
        <dbReference type="ARBA" id="ARBA00066962"/>
    </source>
</evidence>
<dbReference type="InterPro" id="IPR017853">
    <property type="entry name" value="GH"/>
</dbReference>
<dbReference type="GO" id="GO:0030246">
    <property type="term" value="F:carbohydrate binding"/>
    <property type="evidence" value="ECO:0007669"/>
    <property type="project" value="InterPro"/>
</dbReference>
<dbReference type="SUPFAM" id="SSF74650">
    <property type="entry name" value="Galactose mutarotase-like"/>
    <property type="match status" value="1"/>
</dbReference>
<comment type="similarity">
    <text evidence="1 6">Belongs to the glycosyl hydrolase 31 family.</text>
</comment>
<evidence type="ECO:0000256" key="2">
    <source>
        <dbReference type="ARBA" id="ARBA00022801"/>
    </source>
</evidence>
<accession>A0A9P0EKM3</accession>
<dbReference type="InterPro" id="IPR048395">
    <property type="entry name" value="Glyco_hydro_31_C"/>
</dbReference>
<dbReference type="Gene3D" id="2.60.40.1180">
    <property type="entry name" value="Golgi alpha-mannosidase II"/>
    <property type="match status" value="1"/>
</dbReference>
<comment type="catalytic activity">
    <reaction evidence="4">
        <text>Hydrolysis of terminal, non-reducing alpha-D-xylose residues with release of alpha-D-xylose.</text>
        <dbReference type="EC" id="3.2.1.177"/>
    </reaction>
</comment>
<sequence length="783" mass="87559">MVRLRDGMWLPAEGVQTEYAEEVYQITPAEDQQSISLLCPVKKILSRGWTLNQPTLTLDIKAEFDGVISIESTHWAGAQNKGPHYEIYPDGKPSSPQAQIVTNEKGTSLTSGSLSATVHPGPHKFEIQFGSSDGTKQLTKLGGRSVGFAFTPAPTNPMQTGDMRNFQHYMFYQTNLSVGESVHGLGERFGAWNKVGQAISLWNADGGTSSEQAYKNVSFWMSSRGYGVFIDNPGRVELEVGSERSCRVQTIVEGQRLKWYIIYGPTPKEVLKKYSILLGKPGKVPSWSFGLWLTTSFTTNYDEATVNSFLQGMKDRGSPVDVFHYDCFWMKAFTWTDFVFDSERFPDPQSQISRLKESGLCKKVCVWINPYIAQHGAAFKHAAENGFLLKRKNGDVWQWDLWQAGMGLLDVTNPKAVEWYVSCLNSLFDKGVDALKTDFGERIPTLDVQWYDESVDPHKMHNYYAFLYNRVVYEALQKRYGNDEAVLFARAACAGTQRFPLQWGGDCESTPEALAESIRGGLSLGISGFSYWSCDIGGFEGYPPPWVYKRWVAMGLLCSHSRLHGSNSYRVPWTIDDDDQSEEGCSKTLAKWTNLKTRLMPYIYSQAIDSREDGLPVSLRSIALEFPDDPTSWYIDRQFMIGSQLLAAPIFEESGDVEFYLPRGKWISFYTNEVRTGPGWFKEKHGFGTLPLYVRENTILVLGNREVVGAVYDYGQSVEIALYQVTPGAKAKLVKSDGTSIGELEIGDDGKLKDTSALSGDVKISSEGRDLQGDAAVSIESSE</sequence>
<dbReference type="Gene3D" id="2.60.40.1760">
    <property type="entry name" value="glycosyl hydrolase (family 31)"/>
    <property type="match status" value="1"/>
</dbReference>
<dbReference type="PANTHER" id="PTHR43053">
    <property type="entry name" value="GLYCOSIDASE FAMILY 31"/>
    <property type="match status" value="1"/>
</dbReference>
<dbReference type="EMBL" id="CABFOC020000045">
    <property type="protein sequence ID" value="CAH0052837.1"/>
    <property type="molecule type" value="Genomic_DNA"/>
</dbReference>
<dbReference type="Gene3D" id="3.20.20.80">
    <property type="entry name" value="Glycosidases"/>
    <property type="match status" value="1"/>
</dbReference>
<feature type="domain" description="Glycoside hydrolase family 31 TIM barrel" evidence="7">
    <location>
        <begin position="284"/>
        <end position="606"/>
    </location>
</feature>
<dbReference type="Pfam" id="PF13802">
    <property type="entry name" value="Gal_mutarotas_2"/>
    <property type="match status" value="1"/>
</dbReference>
<comment type="caution">
    <text evidence="10">The sequence shown here is derived from an EMBL/GenBank/DDBJ whole genome shotgun (WGS) entry which is preliminary data.</text>
</comment>
<dbReference type="InterPro" id="IPR013780">
    <property type="entry name" value="Glyco_hydro_b"/>
</dbReference>
<dbReference type="Proteomes" id="UP000775872">
    <property type="component" value="Unassembled WGS sequence"/>
</dbReference>
<feature type="domain" description="Glycoside hydrolase family 31 N-terminal" evidence="8">
    <location>
        <begin position="58"/>
        <end position="237"/>
    </location>
</feature>
<evidence type="ECO:0000256" key="4">
    <source>
        <dbReference type="ARBA" id="ARBA00052064"/>
    </source>
</evidence>
<organism evidence="10 11">
    <name type="scientific">Clonostachys solani</name>
    <dbReference type="NCBI Taxonomy" id="160281"/>
    <lineage>
        <taxon>Eukaryota</taxon>
        <taxon>Fungi</taxon>
        <taxon>Dikarya</taxon>
        <taxon>Ascomycota</taxon>
        <taxon>Pezizomycotina</taxon>
        <taxon>Sordariomycetes</taxon>
        <taxon>Hypocreomycetidae</taxon>
        <taxon>Hypocreales</taxon>
        <taxon>Bionectriaceae</taxon>
        <taxon>Clonostachys</taxon>
    </lineage>
</organism>
<dbReference type="InterPro" id="IPR025887">
    <property type="entry name" value="Glyco_hydro_31_N_dom"/>
</dbReference>
<dbReference type="CDD" id="cd14752">
    <property type="entry name" value="GH31_N"/>
    <property type="match status" value="1"/>
</dbReference>
<keyword evidence="3 6" id="KW-0326">Glycosidase</keyword>
<evidence type="ECO:0000259" key="7">
    <source>
        <dbReference type="Pfam" id="PF01055"/>
    </source>
</evidence>
<dbReference type="GO" id="GO:0005975">
    <property type="term" value="P:carbohydrate metabolic process"/>
    <property type="evidence" value="ECO:0007669"/>
    <property type="project" value="InterPro"/>
</dbReference>
<evidence type="ECO:0000259" key="9">
    <source>
        <dbReference type="Pfam" id="PF21365"/>
    </source>
</evidence>
<dbReference type="SUPFAM" id="SSF51445">
    <property type="entry name" value="(Trans)glycosidases"/>
    <property type="match status" value="1"/>
</dbReference>
<dbReference type="SUPFAM" id="SSF51011">
    <property type="entry name" value="Glycosyl hydrolase domain"/>
    <property type="match status" value="1"/>
</dbReference>
<dbReference type="GO" id="GO:0061634">
    <property type="term" value="F:alpha-D-xyloside xylohydrolase"/>
    <property type="evidence" value="ECO:0007669"/>
    <property type="project" value="UniProtKB-EC"/>
</dbReference>
<dbReference type="AlphaFoldDB" id="A0A9P0EKM3"/>